<proteinExistence type="inferred from homology"/>
<dbReference type="SUPFAM" id="SSF52540">
    <property type="entry name" value="P-loop containing nucleoside triphosphate hydrolases"/>
    <property type="match status" value="1"/>
</dbReference>
<dbReference type="PANTHER" id="PTHR32114">
    <property type="entry name" value="ABC TRANSPORTER ABCH.3"/>
    <property type="match status" value="1"/>
</dbReference>
<protein>
    <submittedName>
        <fullName evidence="5">AAA family ATPase</fullName>
    </submittedName>
</protein>
<accession>A0ABD5SBU5</accession>
<evidence type="ECO:0000313" key="5">
    <source>
        <dbReference type="EMBL" id="MFC6754134.1"/>
    </source>
</evidence>
<feature type="domain" description="Rad50/SbcC-type AAA" evidence="4">
    <location>
        <begin position="5"/>
        <end position="266"/>
    </location>
</feature>
<organism evidence="5 6">
    <name type="scientific">Halorubrum tibetense</name>
    <dbReference type="NCBI Taxonomy" id="175631"/>
    <lineage>
        <taxon>Archaea</taxon>
        <taxon>Methanobacteriati</taxon>
        <taxon>Methanobacteriota</taxon>
        <taxon>Stenosarchaea group</taxon>
        <taxon>Halobacteria</taxon>
        <taxon>Halobacteriales</taxon>
        <taxon>Haloferacaceae</taxon>
        <taxon>Halorubrum</taxon>
    </lineage>
</organism>
<keyword evidence="1 3" id="KW-0175">Coiled coil</keyword>
<dbReference type="Gene3D" id="3.40.50.300">
    <property type="entry name" value="P-loop containing nucleotide triphosphate hydrolases"/>
    <property type="match status" value="1"/>
</dbReference>
<dbReference type="Pfam" id="PF13476">
    <property type="entry name" value="AAA_23"/>
    <property type="match status" value="1"/>
</dbReference>
<dbReference type="RefSeq" id="WP_379782354.1">
    <property type="nucleotide sequence ID" value="NZ_JBHSWW010000202.1"/>
</dbReference>
<evidence type="ECO:0000259" key="4">
    <source>
        <dbReference type="Pfam" id="PF13476"/>
    </source>
</evidence>
<evidence type="ECO:0000313" key="6">
    <source>
        <dbReference type="Proteomes" id="UP001596442"/>
    </source>
</evidence>
<comment type="caution">
    <text evidence="5">The sequence shown here is derived from an EMBL/GenBank/DDBJ whole genome shotgun (WGS) entry which is preliminary data.</text>
</comment>
<feature type="coiled-coil region" evidence="3">
    <location>
        <begin position="181"/>
        <end position="303"/>
    </location>
</feature>
<evidence type="ECO:0000256" key="1">
    <source>
        <dbReference type="ARBA" id="ARBA00023054"/>
    </source>
</evidence>
<dbReference type="InterPro" id="IPR038729">
    <property type="entry name" value="Rad50/SbcC_AAA"/>
</dbReference>
<comment type="similarity">
    <text evidence="2">Belongs to the Sph1/Sph2 family.</text>
</comment>
<keyword evidence="6" id="KW-1185">Reference proteome</keyword>
<dbReference type="EMBL" id="JBHSWW010000202">
    <property type="protein sequence ID" value="MFC6754134.1"/>
    <property type="molecule type" value="Genomic_DNA"/>
</dbReference>
<dbReference type="Proteomes" id="UP001596442">
    <property type="component" value="Unassembled WGS sequence"/>
</dbReference>
<feature type="non-terminal residue" evidence="5">
    <location>
        <position position="319"/>
    </location>
</feature>
<sequence length="319" mass="35854">MRFDRIRLSNFKPYGDADLQLTEGVTVIHGINGSGKSSLLEACFFALYGSKALDGTLDDVITNGEEETEVDLWFTHDGVSYHVSRRLRAYDDRVDHDCTLEATAGSDVTRDGATAVRRFVTELLRMDADAFVNCAYVRQGEVNALINASPSQRQDVIDDLLQLGTLEEYRERAGDARLGVEDVLNAKRAVLEEKEKRIEEKEEKGLHDRLNGLESELSELDDQVDHYETQREQATETRSEAAETLATYEEKRSELATVESTIESIEESIRETEREREEHLEAVREVRERIDEREAAVDNAVEAAGLDAPTAAAIADRRS</sequence>
<reference evidence="5 6" key="1">
    <citation type="journal article" date="2019" name="Int. J. Syst. Evol. Microbiol.">
        <title>The Global Catalogue of Microorganisms (GCM) 10K type strain sequencing project: providing services to taxonomists for standard genome sequencing and annotation.</title>
        <authorList>
            <consortium name="The Broad Institute Genomics Platform"/>
            <consortium name="The Broad Institute Genome Sequencing Center for Infectious Disease"/>
            <person name="Wu L."/>
            <person name="Ma J."/>
        </authorList>
    </citation>
    <scope>NUCLEOTIDE SEQUENCE [LARGE SCALE GENOMIC DNA]</scope>
    <source>
        <strain evidence="5 6">CGMCC 1.3239</strain>
    </source>
</reference>
<dbReference type="AlphaFoldDB" id="A0ABD5SBU5"/>
<evidence type="ECO:0000256" key="3">
    <source>
        <dbReference type="SAM" id="Coils"/>
    </source>
</evidence>
<name>A0ABD5SBU5_9EURY</name>
<evidence type="ECO:0000256" key="2">
    <source>
        <dbReference type="ARBA" id="ARBA00049666"/>
    </source>
</evidence>
<dbReference type="PANTHER" id="PTHR32114:SF2">
    <property type="entry name" value="ABC TRANSPORTER ABCH.3"/>
    <property type="match status" value="1"/>
</dbReference>
<gene>
    <name evidence="5" type="ORF">ACFQEU_11775</name>
</gene>
<dbReference type="InterPro" id="IPR027417">
    <property type="entry name" value="P-loop_NTPase"/>
</dbReference>